<name>A0AAV5DMX9_ELECO</name>
<organism evidence="1 2">
    <name type="scientific">Eleusine coracana subsp. coracana</name>
    <dbReference type="NCBI Taxonomy" id="191504"/>
    <lineage>
        <taxon>Eukaryota</taxon>
        <taxon>Viridiplantae</taxon>
        <taxon>Streptophyta</taxon>
        <taxon>Embryophyta</taxon>
        <taxon>Tracheophyta</taxon>
        <taxon>Spermatophyta</taxon>
        <taxon>Magnoliopsida</taxon>
        <taxon>Liliopsida</taxon>
        <taxon>Poales</taxon>
        <taxon>Poaceae</taxon>
        <taxon>PACMAD clade</taxon>
        <taxon>Chloridoideae</taxon>
        <taxon>Cynodonteae</taxon>
        <taxon>Eleusininae</taxon>
        <taxon>Eleusine</taxon>
    </lineage>
</organism>
<accession>A0AAV5DMX9</accession>
<protein>
    <submittedName>
        <fullName evidence="1">Uncharacterized protein</fullName>
    </submittedName>
</protein>
<evidence type="ECO:0000313" key="1">
    <source>
        <dbReference type="EMBL" id="GJN11576.1"/>
    </source>
</evidence>
<proteinExistence type="predicted"/>
<dbReference type="AlphaFoldDB" id="A0AAV5DMX9"/>
<dbReference type="Proteomes" id="UP001054889">
    <property type="component" value="Unassembled WGS sequence"/>
</dbReference>
<dbReference type="PANTHER" id="PTHR33116:SF86">
    <property type="entry name" value="REVERSE TRANSCRIPTASE DOMAIN-CONTAINING PROTEIN"/>
    <property type="match status" value="1"/>
</dbReference>
<sequence length="156" mass="17422">MVNRDKSAVFFSMNCGEEEKQMAREALHIEQEALTERYLGLPTAIGRSTKEAFEYMPGRLKGLVGGWSGRQASCAGREVLIKSVAQVVPTYPMSCFLIPNSTCKKMRSVIANYWWGGAADSRRIPWQSWDQVTKPKAQGGMGFRDLHMSNLAMLGK</sequence>
<keyword evidence="2" id="KW-1185">Reference proteome</keyword>
<reference evidence="1" key="2">
    <citation type="submission" date="2021-12" db="EMBL/GenBank/DDBJ databases">
        <title>Resequencing data analysis of finger millet.</title>
        <authorList>
            <person name="Hatakeyama M."/>
            <person name="Aluri S."/>
            <person name="Balachadran M.T."/>
            <person name="Sivarajan S.R."/>
            <person name="Poveda L."/>
            <person name="Shimizu-Inatsugi R."/>
            <person name="Schlapbach R."/>
            <person name="Sreeman S.M."/>
            <person name="Shimizu K.K."/>
        </authorList>
    </citation>
    <scope>NUCLEOTIDE SEQUENCE</scope>
</reference>
<evidence type="ECO:0000313" key="2">
    <source>
        <dbReference type="Proteomes" id="UP001054889"/>
    </source>
</evidence>
<reference evidence="1" key="1">
    <citation type="journal article" date="2018" name="DNA Res.">
        <title>Multiple hybrid de novo genome assembly of finger millet, an orphan allotetraploid crop.</title>
        <authorList>
            <person name="Hatakeyama M."/>
            <person name="Aluri S."/>
            <person name="Balachadran M.T."/>
            <person name="Sivarajan S.R."/>
            <person name="Patrignani A."/>
            <person name="Gruter S."/>
            <person name="Poveda L."/>
            <person name="Shimizu-Inatsugi R."/>
            <person name="Baeten J."/>
            <person name="Francoijs K.J."/>
            <person name="Nataraja K.N."/>
            <person name="Reddy Y.A.N."/>
            <person name="Phadnis S."/>
            <person name="Ravikumar R.L."/>
            <person name="Schlapbach R."/>
            <person name="Sreeman S.M."/>
            <person name="Shimizu K.K."/>
        </authorList>
    </citation>
    <scope>NUCLEOTIDE SEQUENCE</scope>
</reference>
<gene>
    <name evidence="1" type="primary">ga29776</name>
    <name evidence="1" type="ORF">PR202_ga29776</name>
</gene>
<comment type="caution">
    <text evidence="1">The sequence shown here is derived from an EMBL/GenBank/DDBJ whole genome shotgun (WGS) entry which is preliminary data.</text>
</comment>
<dbReference type="EMBL" id="BQKI01000018">
    <property type="protein sequence ID" value="GJN11576.1"/>
    <property type="molecule type" value="Genomic_DNA"/>
</dbReference>
<dbReference type="PANTHER" id="PTHR33116">
    <property type="entry name" value="REVERSE TRANSCRIPTASE ZINC-BINDING DOMAIN-CONTAINING PROTEIN-RELATED-RELATED"/>
    <property type="match status" value="1"/>
</dbReference>